<dbReference type="EMBL" id="CM007386">
    <property type="protein sequence ID" value="ONK66680.1"/>
    <property type="molecule type" value="Genomic_DNA"/>
</dbReference>
<evidence type="ECO:0000313" key="2">
    <source>
        <dbReference type="EMBL" id="ONK66680.1"/>
    </source>
</evidence>
<dbReference type="Gramene" id="ONK66680">
    <property type="protein sequence ID" value="ONK66680"/>
    <property type="gene ID" value="A4U43_C06F10860"/>
</dbReference>
<feature type="region of interest" description="Disordered" evidence="1">
    <location>
        <begin position="125"/>
        <end position="146"/>
    </location>
</feature>
<evidence type="ECO:0000313" key="3">
    <source>
        <dbReference type="Proteomes" id="UP000243459"/>
    </source>
</evidence>
<reference evidence="3" key="1">
    <citation type="journal article" date="2017" name="Nat. Commun.">
        <title>The asparagus genome sheds light on the origin and evolution of a young Y chromosome.</title>
        <authorList>
            <person name="Harkess A."/>
            <person name="Zhou J."/>
            <person name="Xu C."/>
            <person name="Bowers J.E."/>
            <person name="Van der Hulst R."/>
            <person name="Ayyampalayam S."/>
            <person name="Mercati F."/>
            <person name="Riccardi P."/>
            <person name="McKain M.R."/>
            <person name="Kakrana A."/>
            <person name="Tang H."/>
            <person name="Ray J."/>
            <person name="Groenendijk J."/>
            <person name="Arikit S."/>
            <person name="Mathioni S.M."/>
            <person name="Nakano M."/>
            <person name="Shan H."/>
            <person name="Telgmann-Rauber A."/>
            <person name="Kanno A."/>
            <person name="Yue Z."/>
            <person name="Chen H."/>
            <person name="Li W."/>
            <person name="Chen Y."/>
            <person name="Xu X."/>
            <person name="Zhang Y."/>
            <person name="Luo S."/>
            <person name="Chen H."/>
            <person name="Gao J."/>
            <person name="Mao Z."/>
            <person name="Pires J.C."/>
            <person name="Luo M."/>
            <person name="Kudrna D."/>
            <person name="Wing R.A."/>
            <person name="Meyers B.C."/>
            <person name="Yi K."/>
            <person name="Kong H."/>
            <person name="Lavrijsen P."/>
            <person name="Sunseri F."/>
            <person name="Falavigna A."/>
            <person name="Ye Y."/>
            <person name="Leebens-Mack J.H."/>
            <person name="Chen G."/>
        </authorList>
    </citation>
    <scope>NUCLEOTIDE SEQUENCE [LARGE SCALE GENOMIC DNA]</scope>
    <source>
        <strain evidence="3">cv. DH0086</strain>
    </source>
</reference>
<proteinExistence type="predicted"/>
<feature type="compositionally biased region" description="Low complexity" evidence="1">
    <location>
        <begin position="66"/>
        <end position="78"/>
    </location>
</feature>
<keyword evidence="3" id="KW-1185">Reference proteome</keyword>
<organism evidence="2 3">
    <name type="scientific">Asparagus officinalis</name>
    <name type="common">Garden asparagus</name>
    <dbReference type="NCBI Taxonomy" id="4686"/>
    <lineage>
        <taxon>Eukaryota</taxon>
        <taxon>Viridiplantae</taxon>
        <taxon>Streptophyta</taxon>
        <taxon>Embryophyta</taxon>
        <taxon>Tracheophyta</taxon>
        <taxon>Spermatophyta</taxon>
        <taxon>Magnoliopsida</taxon>
        <taxon>Liliopsida</taxon>
        <taxon>Asparagales</taxon>
        <taxon>Asparagaceae</taxon>
        <taxon>Asparagoideae</taxon>
        <taxon>Asparagus</taxon>
    </lineage>
</organism>
<feature type="region of interest" description="Disordered" evidence="1">
    <location>
        <begin position="35"/>
        <end position="83"/>
    </location>
</feature>
<protein>
    <submittedName>
        <fullName evidence="2">Uncharacterized protein</fullName>
    </submittedName>
</protein>
<sequence length="146" mass="16071">MKIRKLDDQADRHAEIRTQKRLRCRRHRKVRLVRRQFHDDGGGEQAETVEAKSRDADSSAECGRPGEMAVGDDGAGAVEADEGLDGRRARGAARWFVLAVAAPESGSASTRRWRSVQGGIYEDSAARRSVRRHSSVSRQSGCLGGR</sequence>
<dbReference type="AlphaFoldDB" id="A0A5P1ERN3"/>
<accession>A0A5P1ERN3</accession>
<gene>
    <name evidence="2" type="ORF">A4U43_C06F10860</name>
</gene>
<evidence type="ECO:0000256" key="1">
    <source>
        <dbReference type="SAM" id="MobiDB-lite"/>
    </source>
</evidence>
<name>A0A5P1ERN3_ASPOF</name>
<dbReference type="Proteomes" id="UP000243459">
    <property type="component" value="Chromosome 6"/>
</dbReference>